<name>A0A0M3HRH2_ASCLU</name>
<keyword evidence="3 8" id="KW-0813">Transport</keyword>
<evidence type="ECO:0000256" key="5">
    <source>
        <dbReference type="ARBA" id="ARBA00022737"/>
    </source>
</evidence>
<evidence type="ECO:0000256" key="7">
    <source>
        <dbReference type="PROSITE-ProRule" id="PRU00282"/>
    </source>
</evidence>
<dbReference type="SUPFAM" id="SSF103506">
    <property type="entry name" value="Mitochondrial carrier"/>
    <property type="match status" value="2"/>
</dbReference>
<comment type="subcellular location">
    <subcellularLocation>
        <location evidence="1">Membrane</location>
        <topology evidence="1">Multi-pass membrane protein</topology>
    </subcellularLocation>
</comment>
<dbReference type="PANTHER" id="PTHR24089">
    <property type="entry name" value="SOLUTE CARRIER FAMILY 25"/>
    <property type="match status" value="1"/>
</dbReference>
<evidence type="ECO:0000313" key="9">
    <source>
        <dbReference type="Proteomes" id="UP000036681"/>
    </source>
</evidence>
<dbReference type="AlphaFoldDB" id="A0A0M3HRH2"/>
<dbReference type="InterPro" id="IPR018108">
    <property type="entry name" value="MCP_transmembrane"/>
</dbReference>
<protein>
    <submittedName>
        <fullName evidence="10">Mitochondrial thiamine pyrophosphate carrier</fullName>
    </submittedName>
</protein>
<dbReference type="InterPro" id="IPR023395">
    <property type="entry name" value="MCP_dom_sf"/>
</dbReference>
<feature type="repeat" description="Solcar" evidence="7">
    <location>
        <begin position="275"/>
        <end position="368"/>
    </location>
</feature>
<dbReference type="PRINTS" id="PR00926">
    <property type="entry name" value="MITOCARRIER"/>
</dbReference>
<dbReference type="InterPro" id="IPR002067">
    <property type="entry name" value="MCP"/>
</dbReference>
<keyword evidence="9" id="KW-1185">Reference proteome</keyword>
<keyword evidence="5" id="KW-0677">Repeat</keyword>
<evidence type="ECO:0000256" key="1">
    <source>
        <dbReference type="ARBA" id="ARBA00004141"/>
    </source>
</evidence>
<feature type="repeat" description="Solcar" evidence="7">
    <location>
        <begin position="141"/>
        <end position="227"/>
    </location>
</feature>
<evidence type="ECO:0000313" key="10">
    <source>
        <dbReference type="WBParaSite" id="ALUE_0000490501-mRNA-1"/>
    </source>
</evidence>
<dbReference type="WBParaSite" id="ALUE_0000490501-mRNA-1">
    <property type="protein sequence ID" value="ALUE_0000490501-mRNA-1"/>
    <property type="gene ID" value="ALUE_0000490501"/>
</dbReference>
<dbReference type="Pfam" id="PF00153">
    <property type="entry name" value="Mito_carr"/>
    <property type="match status" value="3"/>
</dbReference>
<dbReference type="Gene3D" id="1.50.40.10">
    <property type="entry name" value="Mitochondrial carrier domain"/>
    <property type="match status" value="2"/>
</dbReference>
<organism evidence="9 10">
    <name type="scientific">Ascaris lumbricoides</name>
    <name type="common">Giant roundworm</name>
    <dbReference type="NCBI Taxonomy" id="6252"/>
    <lineage>
        <taxon>Eukaryota</taxon>
        <taxon>Metazoa</taxon>
        <taxon>Ecdysozoa</taxon>
        <taxon>Nematoda</taxon>
        <taxon>Chromadorea</taxon>
        <taxon>Rhabditida</taxon>
        <taxon>Spirurina</taxon>
        <taxon>Ascaridomorpha</taxon>
        <taxon>Ascaridoidea</taxon>
        <taxon>Ascarididae</taxon>
        <taxon>Ascaris</taxon>
    </lineage>
</organism>
<evidence type="ECO:0000256" key="3">
    <source>
        <dbReference type="ARBA" id="ARBA00022448"/>
    </source>
</evidence>
<keyword evidence="6 7" id="KW-0472">Membrane</keyword>
<dbReference type="Proteomes" id="UP000036681">
    <property type="component" value="Unplaced"/>
</dbReference>
<proteinExistence type="inferred from homology"/>
<evidence type="ECO:0000256" key="2">
    <source>
        <dbReference type="ARBA" id="ARBA00006375"/>
    </source>
</evidence>
<dbReference type="GO" id="GO:0016020">
    <property type="term" value="C:membrane"/>
    <property type="evidence" value="ECO:0007669"/>
    <property type="project" value="UniProtKB-SubCell"/>
</dbReference>
<evidence type="ECO:0000256" key="6">
    <source>
        <dbReference type="ARBA" id="ARBA00023136"/>
    </source>
</evidence>
<evidence type="ECO:0000256" key="8">
    <source>
        <dbReference type="RuleBase" id="RU000488"/>
    </source>
</evidence>
<evidence type="ECO:0000256" key="4">
    <source>
        <dbReference type="ARBA" id="ARBA00022692"/>
    </source>
</evidence>
<feature type="repeat" description="Solcar" evidence="7">
    <location>
        <begin position="39"/>
        <end position="131"/>
    </location>
</feature>
<sequence>MTAYLTSDDFDQNLLDVRYFSGRVMVGYGGGEEGNGRQLTASDYSQAGLISGIATRCIIQPLDVLKIRFQLQEEPLHGLHKGKYSGIVQALFLIRKEEGMTAFWKGHVPAQGLSAIYGLVQFTSFEMLTSKAVDIPLALAYRGVTDFVCGAVAGCCAMTTAMPLDVIRTRLVAQGEPKVYRGTLHAAFCIWRFEGLRGYFRGLSPSLAQIAPYTGDGFLQRLELKWAPKSQQQQHQDDCQAGCPALHKPALLFLGIQFALYNWFNDIWRRFICKYETTGALICGALAGTASKTLLYPLDMIRHRLQMRGFKRRGFGKTTQCRTMIGTFVHVTQHESALGLFKGLWPSMLKAAANSGFAFLFYELALDLIRAL</sequence>
<reference evidence="10" key="1">
    <citation type="submission" date="2017-02" db="UniProtKB">
        <authorList>
            <consortium name="WormBaseParasite"/>
        </authorList>
    </citation>
    <scope>IDENTIFICATION</scope>
</reference>
<comment type="similarity">
    <text evidence="2 8">Belongs to the mitochondrial carrier (TC 2.A.29) family.</text>
</comment>
<dbReference type="PROSITE" id="PS50920">
    <property type="entry name" value="SOLCAR"/>
    <property type="match status" value="3"/>
</dbReference>
<keyword evidence="4 7" id="KW-0812">Transmembrane</keyword>
<dbReference type="GO" id="GO:0055085">
    <property type="term" value="P:transmembrane transport"/>
    <property type="evidence" value="ECO:0007669"/>
    <property type="project" value="InterPro"/>
</dbReference>
<accession>A0A0M3HRH2</accession>